<dbReference type="SUPFAM" id="SSF47933">
    <property type="entry name" value="ERP29 C domain-like"/>
    <property type="match status" value="1"/>
</dbReference>
<dbReference type="PANTHER" id="PTHR45672:SF11">
    <property type="entry name" value="PROTEIN DISULFIDE-ISOMERASE C17H9.14C"/>
    <property type="match status" value="1"/>
</dbReference>
<keyword evidence="8" id="KW-0676">Redox-active center</keyword>
<evidence type="ECO:0000256" key="2">
    <source>
        <dbReference type="ARBA" id="ARBA00006347"/>
    </source>
</evidence>
<dbReference type="SUPFAM" id="SSF52833">
    <property type="entry name" value="Thioredoxin-like"/>
    <property type="match status" value="2"/>
</dbReference>
<dbReference type="InterPro" id="IPR051063">
    <property type="entry name" value="PDI"/>
</dbReference>
<feature type="chain" id="PRO_5007855588" description="protein disulfide-isomerase" evidence="10">
    <location>
        <begin position="19"/>
        <end position="380"/>
    </location>
</feature>
<feature type="domain" description="Thioredoxin" evidence="11">
    <location>
        <begin position="133"/>
        <end position="253"/>
    </location>
</feature>
<comment type="catalytic activity">
    <reaction evidence="1">
        <text>Catalyzes the rearrangement of -S-S- bonds in proteins.</text>
        <dbReference type="EC" id="5.3.4.1"/>
    </reaction>
</comment>
<evidence type="ECO:0000313" key="13">
    <source>
        <dbReference type="Proteomes" id="UP000077266"/>
    </source>
</evidence>
<dbReference type="InterPro" id="IPR005788">
    <property type="entry name" value="PDI_thioredoxin-like_dom"/>
</dbReference>
<evidence type="ECO:0000256" key="4">
    <source>
        <dbReference type="ARBA" id="ARBA00022729"/>
    </source>
</evidence>
<dbReference type="GO" id="GO:0003756">
    <property type="term" value="F:protein disulfide isomerase activity"/>
    <property type="evidence" value="ECO:0007669"/>
    <property type="project" value="UniProtKB-EC"/>
</dbReference>
<dbReference type="PROSITE" id="PS51352">
    <property type="entry name" value="THIOREDOXIN_2"/>
    <property type="match status" value="2"/>
</dbReference>
<dbReference type="OrthoDB" id="10264505at2759"/>
<evidence type="ECO:0000256" key="6">
    <source>
        <dbReference type="ARBA" id="ARBA00023157"/>
    </source>
</evidence>
<dbReference type="AlphaFoldDB" id="A0A165BCU2"/>
<dbReference type="EMBL" id="KV426494">
    <property type="protein sequence ID" value="KZV80342.1"/>
    <property type="molecule type" value="Genomic_DNA"/>
</dbReference>
<dbReference type="FunCoup" id="A0A165BCU2">
    <property type="interactions" value="245"/>
</dbReference>
<evidence type="ECO:0000256" key="1">
    <source>
        <dbReference type="ARBA" id="ARBA00001182"/>
    </source>
</evidence>
<dbReference type="InParanoid" id="A0A165BCU2"/>
<proteinExistence type="inferred from homology"/>
<dbReference type="InterPro" id="IPR013766">
    <property type="entry name" value="Thioredoxin_domain"/>
</dbReference>
<dbReference type="PRINTS" id="PR00421">
    <property type="entry name" value="THIOREDOXIN"/>
</dbReference>
<dbReference type="PROSITE" id="PS00194">
    <property type="entry name" value="THIOREDOXIN_1"/>
    <property type="match status" value="2"/>
</dbReference>
<keyword evidence="13" id="KW-1185">Reference proteome</keyword>
<dbReference type="CDD" id="cd02998">
    <property type="entry name" value="PDI_a_ERp38"/>
    <property type="match status" value="1"/>
</dbReference>
<dbReference type="GO" id="GO:0005783">
    <property type="term" value="C:endoplasmic reticulum"/>
    <property type="evidence" value="ECO:0007669"/>
    <property type="project" value="InterPro"/>
</dbReference>
<evidence type="ECO:0000256" key="9">
    <source>
        <dbReference type="RuleBase" id="RU004208"/>
    </source>
</evidence>
<dbReference type="STRING" id="1314781.A0A165BCU2"/>
<dbReference type="InterPro" id="IPR017937">
    <property type="entry name" value="Thioredoxin_CS"/>
</dbReference>
<keyword evidence="6" id="KW-1015">Disulfide bond</keyword>
<dbReference type="InterPro" id="IPR011679">
    <property type="entry name" value="ERp29_C"/>
</dbReference>
<evidence type="ECO:0000256" key="7">
    <source>
        <dbReference type="ARBA" id="ARBA00023235"/>
    </source>
</evidence>
<feature type="domain" description="Thioredoxin" evidence="11">
    <location>
        <begin position="3"/>
        <end position="130"/>
    </location>
</feature>
<dbReference type="PANTHER" id="PTHR45672">
    <property type="entry name" value="PROTEIN DISULFIDE-ISOMERASE C17H9.14C-RELATED"/>
    <property type="match status" value="1"/>
</dbReference>
<dbReference type="EC" id="5.3.4.1" evidence="3"/>
<gene>
    <name evidence="12" type="ORF">EXIGLDRAFT_733226</name>
</gene>
<evidence type="ECO:0000256" key="8">
    <source>
        <dbReference type="ARBA" id="ARBA00023284"/>
    </source>
</evidence>
<dbReference type="Proteomes" id="UP000077266">
    <property type="component" value="Unassembled WGS sequence"/>
</dbReference>
<evidence type="ECO:0000256" key="3">
    <source>
        <dbReference type="ARBA" id="ARBA00012723"/>
    </source>
</evidence>
<dbReference type="CDD" id="cd00238">
    <property type="entry name" value="ERp29c"/>
    <property type="match status" value="1"/>
</dbReference>
<dbReference type="Pfam" id="PF00085">
    <property type="entry name" value="Thioredoxin"/>
    <property type="match status" value="2"/>
</dbReference>
<organism evidence="12 13">
    <name type="scientific">Exidia glandulosa HHB12029</name>
    <dbReference type="NCBI Taxonomy" id="1314781"/>
    <lineage>
        <taxon>Eukaryota</taxon>
        <taxon>Fungi</taxon>
        <taxon>Dikarya</taxon>
        <taxon>Basidiomycota</taxon>
        <taxon>Agaricomycotina</taxon>
        <taxon>Agaricomycetes</taxon>
        <taxon>Auriculariales</taxon>
        <taxon>Exidiaceae</taxon>
        <taxon>Exidia</taxon>
    </lineage>
</organism>
<feature type="signal peptide" evidence="10">
    <location>
        <begin position="1"/>
        <end position="18"/>
    </location>
</feature>
<dbReference type="InterPro" id="IPR036249">
    <property type="entry name" value="Thioredoxin-like_sf"/>
</dbReference>
<evidence type="ECO:0000313" key="12">
    <source>
        <dbReference type="EMBL" id="KZV80342.1"/>
    </source>
</evidence>
<keyword evidence="5" id="KW-0677">Repeat</keyword>
<dbReference type="NCBIfam" id="TIGR01126">
    <property type="entry name" value="pdi_dom"/>
    <property type="match status" value="2"/>
</dbReference>
<name>A0A165BCU2_EXIGL</name>
<dbReference type="Pfam" id="PF07749">
    <property type="entry name" value="ERp29"/>
    <property type="match status" value="1"/>
</dbReference>
<dbReference type="Gene3D" id="1.20.1150.12">
    <property type="entry name" value="Endoplasmic reticulum resident protein 29, C-terminal domain"/>
    <property type="match status" value="1"/>
</dbReference>
<dbReference type="GO" id="GO:0006457">
    <property type="term" value="P:protein folding"/>
    <property type="evidence" value="ECO:0007669"/>
    <property type="project" value="TreeGrafter"/>
</dbReference>
<accession>A0A165BCU2</accession>
<keyword evidence="7 12" id="KW-0413">Isomerase</keyword>
<reference evidence="12 13" key="1">
    <citation type="journal article" date="2016" name="Mol. Biol. Evol.">
        <title>Comparative Genomics of Early-Diverging Mushroom-Forming Fungi Provides Insights into the Origins of Lignocellulose Decay Capabilities.</title>
        <authorList>
            <person name="Nagy L.G."/>
            <person name="Riley R."/>
            <person name="Tritt A."/>
            <person name="Adam C."/>
            <person name="Daum C."/>
            <person name="Floudas D."/>
            <person name="Sun H."/>
            <person name="Yadav J.S."/>
            <person name="Pangilinan J."/>
            <person name="Larsson K.H."/>
            <person name="Matsuura K."/>
            <person name="Barry K."/>
            <person name="Labutti K."/>
            <person name="Kuo R."/>
            <person name="Ohm R.A."/>
            <person name="Bhattacharya S.S."/>
            <person name="Shirouzu T."/>
            <person name="Yoshinaga Y."/>
            <person name="Martin F.M."/>
            <person name="Grigoriev I.V."/>
            <person name="Hibbett D.S."/>
        </authorList>
    </citation>
    <scope>NUCLEOTIDE SEQUENCE [LARGE SCALE GENOMIC DNA]</scope>
    <source>
        <strain evidence="12 13">HHB12029</strain>
    </source>
</reference>
<comment type="similarity">
    <text evidence="2 9">Belongs to the protein disulfide isomerase family.</text>
</comment>
<protein>
    <recommendedName>
        <fullName evidence="3">protein disulfide-isomerase</fullName>
        <ecNumber evidence="3">5.3.4.1</ecNumber>
    </recommendedName>
</protein>
<evidence type="ECO:0000256" key="10">
    <source>
        <dbReference type="SAM" id="SignalP"/>
    </source>
</evidence>
<evidence type="ECO:0000256" key="5">
    <source>
        <dbReference type="ARBA" id="ARBA00022737"/>
    </source>
</evidence>
<sequence>MRVRLSLFAASFATLAAASNVLEATSKTFDSLIGQGKPALVEFFAPWCGHCKNLAPIYEQLADGFAHAKDKVLIVKVDADGEGKEVASKHGVTGYPTLKWFGASDSTSSTPYEGARELDALVKFVSDKTGVKSKIKPPAPPATLQLDYRSFDDTVYSEDKNVLVAFTAPWCGHCKNMKPQLEKVAANFKTESHCVVANFDADAAQNKDIAGKFDVKSYPTIKFFARGSNKEPVAYEGGRSEEAFTEFLNERCGTNRAVGGGLNDKAGREPMLDAFAAKFVESVGDARNDIYKEAVAFATQSKIDAKHYIKVMEKVANSTEEYIVKETKRLSNILAKKTLSPEKLDEIKIRANILASFVANKATDAEEAAESVIAKAKEEL</sequence>
<keyword evidence="4 10" id="KW-0732">Signal</keyword>
<dbReference type="InterPro" id="IPR036356">
    <property type="entry name" value="ERp29_C_sf"/>
</dbReference>
<evidence type="ECO:0000259" key="11">
    <source>
        <dbReference type="PROSITE" id="PS51352"/>
    </source>
</evidence>
<dbReference type="Gene3D" id="3.40.30.10">
    <property type="entry name" value="Glutaredoxin"/>
    <property type="match status" value="2"/>
</dbReference>